<dbReference type="Gene3D" id="3.20.20.80">
    <property type="entry name" value="Glycosidases"/>
    <property type="match status" value="1"/>
</dbReference>
<evidence type="ECO:0000259" key="7">
    <source>
        <dbReference type="Pfam" id="PF16355"/>
    </source>
</evidence>
<organism evidence="10 11">
    <name type="scientific">Niabella yanshanensis</name>
    <dbReference type="NCBI Taxonomy" id="577386"/>
    <lineage>
        <taxon>Bacteria</taxon>
        <taxon>Pseudomonadati</taxon>
        <taxon>Bacteroidota</taxon>
        <taxon>Chitinophagia</taxon>
        <taxon>Chitinophagales</taxon>
        <taxon>Chitinophagaceae</taxon>
        <taxon>Niabella</taxon>
    </lineage>
</organism>
<dbReference type="Pfam" id="PF02836">
    <property type="entry name" value="Glyco_hydro_2_C"/>
    <property type="match status" value="1"/>
</dbReference>
<dbReference type="InterPro" id="IPR006102">
    <property type="entry name" value="Ig-like_GH2"/>
</dbReference>
<evidence type="ECO:0000259" key="8">
    <source>
        <dbReference type="Pfam" id="PF18565"/>
    </source>
</evidence>
<dbReference type="RefSeq" id="WP_114790623.1">
    <property type="nucleotide sequence ID" value="NZ_CP139960.1"/>
</dbReference>
<dbReference type="PRINTS" id="PR00132">
    <property type="entry name" value="GLHYDRLASE2"/>
</dbReference>
<dbReference type="InterPro" id="IPR023232">
    <property type="entry name" value="Glyco_hydro_2_AS"/>
</dbReference>
<dbReference type="InterPro" id="IPR017853">
    <property type="entry name" value="GH"/>
</dbReference>
<feature type="domain" description="Glycoside hydrolase family 2 immunoglobulin-like beta-sandwich" evidence="5">
    <location>
        <begin position="191"/>
        <end position="297"/>
    </location>
</feature>
<dbReference type="Pfam" id="PF22666">
    <property type="entry name" value="Glyco_hydro_2_N2"/>
    <property type="match status" value="1"/>
</dbReference>
<evidence type="ECO:0000256" key="3">
    <source>
        <dbReference type="ARBA" id="ARBA00023295"/>
    </source>
</evidence>
<dbReference type="InterPro" id="IPR013783">
    <property type="entry name" value="Ig-like_fold"/>
</dbReference>
<dbReference type="EMBL" id="CP139960">
    <property type="protein sequence ID" value="WQD37869.1"/>
    <property type="molecule type" value="Genomic_DNA"/>
</dbReference>
<evidence type="ECO:0000259" key="6">
    <source>
        <dbReference type="Pfam" id="PF02836"/>
    </source>
</evidence>
<name>A0ABZ0W4J3_9BACT</name>
<evidence type="ECO:0000259" key="9">
    <source>
        <dbReference type="Pfam" id="PF22666"/>
    </source>
</evidence>
<proteinExistence type="inferred from homology"/>
<dbReference type="Pfam" id="PF16355">
    <property type="entry name" value="DUF4982"/>
    <property type="match status" value="1"/>
</dbReference>
<dbReference type="SUPFAM" id="SSF51445">
    <property type="entry name" value="(Trans)glycosidases"/>
    <property type="match status" value="1"/>
</dbReference>
<dbReference type="SUPFAM" id="SSF49785">
    <property type="entry name" value="Galactose-binding domain-like"/>
    <property type="match status" value="1"/>
</dbReference>
<evidence type="ECO:0000256" key="2">
    <source>
        <dbReference type="ARBA" id="ARBA00022801"/>
    </source>
</evidence>
<protein>
    <submittedName>
        <fullName evidence="10">Glycoside hydrolase family 2 TIM barrel-domain containing protein</fullName>
    </submittedName>
</protein>
<evidence type="ECO:0000259" key="5">
    <source>
        <dbReference type="Pfam" id="PF00703"/>
    </source>
</evidence>
<dbReference type="InterPro" id="IPR006101">
    <property type="entry name" value="Glyco_hydro_2"/>
</dbReference>
<dbReference type="InterPro" id="IPR006103">
    <property type="entry name" value="Glyco_hydro_2_cat"/>
</dbReference>
<dbReference type="Pfam" id="PF18565">
    <property type="entry name" value="Glyco_hydro2_C5"/>
    <property type="match status" value="1"/>
</dbReference>
<feature type="signal peptide" evidence="4">
    <location>
        <begin position="1"/>
        <end position="21"/>
    </location>
</feature>
<keyword evidence="2 10" id="KW-0378">Hydrolase</keyword>
<comment type="similarity">
    <text evidence="1">Belongs to the glycosyl hydrolase 2 family.</text>
</comment>
<dbReference type="InterPro" id="IPR051913">
    <property type="entry name" value="GH2_Domain-Containing"/>
</dbReference>
<dbReference type="Gene3D" id="2.60.120.260">
    <property type="entry name" value="Galactose-binding domain-like"/>
    <property type="match status" value="1"/>
</dbReference>
<accession>A0ABZ0W4J3</accession>
<dbReference type="InterPro" id="IPR008979">
    <property type="entry name" value="Galactose-bd-like_sf"/>
</dbReference>
<dbReference type="SUPFAM" id="SSF49303">
    <property type="entry name" value="beta-Galactosidase/glucuronidase domain"/>
    <property type="match status" value="1"/>
</dbReference>
<keyword evidence="11" id="KW-1185">Reference proteome</keyword>
<dbReference type="PANTHER" id="PTHR42732:SF1">
    <property type="entry name" value="BETA-MANNOSIDASE"/>
    <property type="match status" value="1"/>
</dbReference>
<dbReference type="InterPro" id="IPR054593">
    <property type="entry name" value="Beta-mannosidase-like_N2"/>
</dbReference>
<feature type="chain" id="PRO_5046331135" evidence="4">
    <location>
        <begin position="22"/>
        <end position="804"/>
    </location>
</feature>
<feature type="domain" description="DUF4982" evidence="7">
    <location>
        <begin position="621"/>
        <end position="684"/>
    </location>
</feature>
<evidence type="ECO:0000313" key="11">
    <source>
        <dbReference type="Proteomes" id="UP001325680"/>
    </source>
</evidence>
<dbReference type="Pfam" id="PF00703">
    <property type="entry name" value="Glyco_hydro_2"/>
    <property type="match status" value="1"/>
</dbReference>
<evidence type="ECO:0000313" key="10">
    <source>
        <dbReference type="EMBL" id="WQD37869.1"/>
    </source>
</evidence>
<feature type="domain" description="Beta-mannosidase-like galactose-binding" evidence="9">
    <location>
        <begin position="90"/>
        <end position="156"/>
    </location>
</feature>
<dbReference type="Proteomes" id="UP001325680">
    <property type="component" value="Chromosome"/>
</dbReference>
<reference evidence="10 11" key="1">
    <citation type="submission" date="2023-12" db="EMBL/GenBank/DDBJ databases">
        <title>Genome sequencing and assembly of bacterial species from a model synthetic community.</title>
        <authorList>
            <person name="Hogle S.L."/>
        </authorList>
    </citation>
    <scope>NUCLEOTIDE SEQUENCE [LARGE SCALE GENOMIC DNA]</scope>
    <source>
        <strain evidence="10 11">HAMBI_3031</strain>
    </source>
</reference>
<feature type="domain" description="Glycoside hydrolase family 2" evidence="8">
    <location>
        <begin position="697"/>
        <end position="799"/>
    </location>
</feature>
<gene>
    <name evidence="10" type="ORF">U0035_19575</name>
</gene>
<evidence type="ECO:0000256" key="1">
    <source>
        <dbReference type="ARBA" id="ARBA00007401"/>
    </source>
</evidence>
<keyword evidence="4" id="KW-0732">Signal</keyword>
<feature type="domain" description="Glycoside hydrolase family 2 catalytic" evidence="6">
    <location>
        <begin position="307"/>
        <end position="457"/>
    </location>
</feature>
<dbReference type="GO" id="GO:0016787">
    <property type="term" value="F:hydrolase activity"/>
    <property type="evidence" value="ECO:0007669"/>
    <property type="project" value="UniProtKB-KW"/>
</dbReference>
<dbReference type="InterPro" id="IPR036156">
    <property type="entry name" value="Beta-gal/glucu_dom_sf"/>
</dbReference>
<sequence length="804" mass="90192">MYRKSLWALCIALVCSLPLIARENTSEPRLKQLFNFGWKFHLGDITEAQVAAFNDAQWQELDLPHDFQINQPWLESGGGARGFKAMGIGWYRKTFKADPAWKGKKVLIDFEGIMVTGDVWLNGEKIGGTDYGYLGFESDISKLLKYDADNVIAVRASTGDKGGSRWYTGGGLFRDVHLIVKNEVSVARHGVFVTTPQITEQSARVKVQVELEGIRNKEYQLEIQTAILSPDGKQVATTKTSAPQRNKLKTVEVPLPVMSIATPQLWSCETPHLYTAVVTLVMNGKPVDRIAEKFGIRTVEFDKAYGFKLNGKKVFLKGIANHHDLGAVGAAAHETAIARQMDLLKKFGYNHIRTSHNPYSEAFLRLADEKGILIVDELYDKWSNKDYWPGRKPWTELWPGNLTEWIKRDRNHPSVILWSFGNELQMREDLAGYPTGDWGVTTYRMMNVLARRYDSTRKTTVAMFPARAGGVGKNDKDFNTNIVPPELATVTDVASFNYRWYNYADYLKHAPDMNIYQSEATTNELLAPYFGMNRDKMVGLAYWGAIEYWGESNGWPKKGWAYSFFNHALEPLPQAYLVKSAFSEDPQVYIGVMDSEKENIEWNDITVGHLPLSAHWNRAAGSKQNLFTFTNAEEVELLLNGKSLGVQKNDTSDVAKRNMIYWQQVPYQAGKIIAIARTNGKEIARHELVTTGAAVALKIETENASWKADGMDLQYVKVYAIDSKGRQVPTLSGPEVSFQLSGAANLVAVDNGDHHSDELFNTNKRKLHNGFAQGILRSQQTAGEVTIKVATPGLNPAALKIITR</sequence>
<dbReference type="PANTHER" id="PTHR42732">
    <property type="entry name" value="BETA-GALACTOSIDASE"/>
    <property type="match status" value="1"/>
</dbReference>
<dbReference type="PROSITE" id="PS00608">
    <property type="entry name" value="GLYCOSYL_HYDROL_F2_2"/>
    <property type="match status" value="1"/>
</dbReference>
<dbReference type="InterPro" id="IPR032311">
    <property type="entry name" value="DUF4982"/>
</dbReference>
<keyword evidence="3" id="KW-0326">Glycosidase</keyword>
<dbReference type="Gene3D" id="2.60.40.10">
    <property type="entry name" value="Immunoglobulins"/>
    <property type="match status" value="3"/>
</dbReference>
<dbReference type="InterPro" id="IPR040605">
    <property type="entry name" value="Glyco_hydro2_dom5"/>
</dbReference>
<evidence type="ECO:0000256" key="4">
    <source>
        <dbReference type="SAM" id="SignalP"/>
    </source>
</evidence>